<feature type="domain" description="VOC" evidence="1">
    <location>
        <begin position="8"/>
        <end position="118"/>
    </location>
</feature>
<dbReference type="InterPro" id="IPR037523">
    <property type="entry name" value="VOC_core"/>
</dbReference>
<comment type="caution">
    <text evidence="2">The sequence shown here is derived from an EMBL/GenBank/DDBJ whole genome shotgun (WGS) entry which is preliminary data.</text>
</comment>
<dbReference type="InterPro" id="IPR029068">
    <property type="entry name" value="Glyas_Bleomycin-R_OHBP_Dase"/>
</dbReference>
<dbReference type="Proteomes" id="UP000215199">
    <property type="component" value="Unassembled WGS sequence"/>
</dbReference>
<protein>
    <recommendedName>
        <fullName evidence="1">VOC domain-containing protein</fullName>
    </recommendedName>
</protein>
<dbReference type="OrthoDB" id="1492945at2"/>
<reference evidence="3" key="1">
    <citation type="submission" date="2017-07" db="EMBL/GenBank/DDBJ databases">
        <title>Comparative genome mining reveals phylogenetic distribution patterns of secondary metabolites in Amycolatopsis.</title>
        <authorList>
            <person name="Adamek M."/>
            <person name="Alanjary M."/>
            <person name="Sales-Ortells H."/>
            <person name="Goodfellow M."/>
            <person name="Bull A.T."/>
            <person name="Kalinowski J."/>
            <person name="Ziemert N."/>
        </authorList>
    </citation>
    <scope>NUCLEOTIDE SEQUENCE [LARGE SCALE GENOMIC DNA]</scope>
    <source>
        <strain evidence="3">H5</strain>
    </source>
</reference>
<dbReference type="AlphaFoldDB" id="A0A229T0A3"/>
<sequence>MTGAAVPNIAKVLARVVVDDLDKAIPLYQALSGAEEVQKFGHGTVELASVGPFLLLRAEGAEGYTDRTATILVFDVAPVVRDIELAGGEIIEGPSPGPNGERLVARHPDGSVFEYIAVPNA</sequence>
<evidence type="ECO:0000259" key="1">
    <source>
        <dbReference type="PROSITE" id="PS51819"/>
    </source>
</evidence>
<dbReference type="EMBL" id="NMUL01000027">
    <property type="protein sequence ID" value="OXM64715.1"/>
    <property type="molecule type" value="Genomic_DNA"/>
</dbReference>
<organism evidence="2 3">
    <name type="scientific">Amycolatopsis vastitatis</name>
    <dbReference type="NCBI Taxonomy" id="1905142"/>
    <lineage>
        <taxon>Bacteria</taxon>
        <taxon>Bacillati</taxon>
        <taxon>Actinomycetota</taxon>
        <taxon>Actinomycetes</taxon>
        <taxon>Pseudonocardiales</taxon>
        <taxon>Pseudonocardiaceae</taxon>
        <taxon>Amycolatopsis</taxon>
    </lineage>
</organism>
<evidence type="ECO:0000313" key="2">
    <source>
        <dbReference type="EMBL" id="OXM64715.1"/>
    </source>
</evidence>
<dbReference type="CDD" id="cd06587">
    <property type="entry name" value="VOC"/>
    <property type="match status" value="1"/>
</dbReference>
<evidence type="ECO:0000313" key="3">
    <source>
        <dbReference type="Proteomes" id="UP000215199"/>
    </source>
</evidence>
<dbReference type="SUPFAM" id="SSF54593">
    <property type="entry name" value="Glyoxalase/Bleomycin resistance protein/Dihydroxybiphenyl dioxygenase"/>
    <property type="match status" value="1"/>
</dbReference>
<dbReference type="PROSITE" id="PS51819">
    <property type="entry name" value="VOC"/>
    <property type="match status" value="1"/>
</dbReference>
<accession>A0A229T0A3</accession>
<name>A0A229T0A3_9PSEU</name>
<dbReference type="Gene3D" id="3.10.180.10">
    <property type="entry name" value="2,3-Dihydroxybiphenyl 1,2-Dioxygenase, domain 1"/>
    <property type="match status" value="1"/>
</dbReference>
<proteinExistence type="predicted"/>
<keyword evidence="3" id="KW-1185">Reference proteome</keyword>
<gene>
    <name evidence="2" type="ORF">CF165_26130</name>
</gene>